<dbReference type="Proteomes" id="UP000655420">
    <property type="component" value="Unassembled WGS sequence"/>
</dbReference>
<proteinExistence type="predicted"/>
<keyword evidence="2" id="KW-1185">Reference proteome</keyword>
<dbReference type="RefSeq" id="WP_200612368.1">
    <property type="nucleotide sequence ID" value="NZ_JAEHHL010000010.1"/>
</dbReference>
<accession>A0A8J7SJ94</accession>
<dbReference type="EMBL" id="JAEHHL010000010">
    <property type="protein sequence ID" value="MBK0400820.1"/>
    <property type="molecule type" value="Genomic_DNA"/>
</dbReference>
<comment type="caution">
    <text evidence="1">The sequence shown here is derived from an EMBL/GenBank/DDBJ whole genome shotgun (WGS) entry which is preliminary data.</text>
</comment>
<dbReference type="Pfam" id="PF13759">
    <property type="entry name" value="2OG-FeII_Oxy_5"/>
    <property type="match status" value="1"/>
</dbReference>
<reference evidence="1" key="1">
    <citation type="submission" date="2020-12" db="EMBL/GenBank/DDBJ databases">
        <title>Bacterial taxonomy.</title>
        <authorList>
            <person name="Pan X."/>
        </authorList>
    </citation>
    <scope>NUCLEOTIDE SEQUENCE</scope>
    <source>
        <strain evidence="1">M0105</strain>
    </source>
</reference>
<organism evidence="1 2">
    <name type="scientific">Thermohalobaculum xanthum</name>
    <dbReference type="NCBI Taxonomy" id="2753746"/>
    <lineage>
        <taxon>Bacteria</taxon>
        <taxon>Pseudomonadati</taxon>
        <taxon>Pseudomonadota</taxon>
        <taxon>Alphaproteobacteria</taxon>
        <taxon>Rhodobacterales</taxon>
        <taxon>Paracoccaceae</taxon>
        <taxon>Thermohalobaculum</taxon>
    </lineage>
</organism>
<gene>
    <name evidence="1" type="ORF">H0I76_16590</name>
</gene>
<name>A0A8J7SJ94_9RHOB</name>
<sequence>MPLKRLKSPPARSPFAPSWEIPLYLEKLDDAGLLAAIRETVLAREAELKRKIPARPIAGIADGLTSRWHGFNIFTWPEPPMRAFHDFVRGSYRAYLAALGVPRQRVFVQGWANVVRGGEKFAPHCHDQSPYAYLSGNFTVACTDTQTIYFPPFLYQGAPRIDRSVPVRNEPGLMTLFPSTILHETSVHTDGTERITLAFDVFLQDYDLGGRQGQGGMHIVLDDPAVMA</sequence>
<dbReference type="InterPro" id="IPR012668">
    <property type="entry name" value="CHP02466"/>
</dbReference>
<dbReference type="AlphaFoldDB" id="A0A8J7SJ94"/>
<evidence type="ECO:0000313" key="2">
    <source>
        <dbReference type="Proteomes" id="UP000655420"/>
    </source>
</evidence>
<protein>
    <submittedName>
        <fullName evidence="1">Uncharacterized protein</fullName>
    </submittedName>
</protein>
<dbReference type="Gene3D" id="2.60.120.620">
    <property type="entry name" value="q2cbj1_9rhob like domain"/>
    <property type="match status" value="1"/>
</dbReference>
<evidence type="ECO:0000313" key="1">
    <source>
        <dbReference type="EMBL" id="MBK0400820.1"/>
    </source>
</evidence>